<evidence type="ECO:0000313" key="1">
    <source>
        <dbReference type="EMBL" id="KAI3815641.1"/>
    </source>
</evidence>
<evidence type="ECO:0000313" key="2">
    <source>
        <dbReference type="Proteomes" id="UP001056120"/>
    </source>
</evidence>
<accession>A0ACB9J7G8</accession>
<reference evidence="2" key="1">
    <citation type="journal article" date="2022" name="Mol. Ecol. Resour.">
        <title>The genomes of chicory, endive, great burdock and yacon provide insights into Asteraceae palaeo-polyploidization history and plant inulin production.</title>
        <authorList>
            <person name="Fan W."/>
            <person name="Wang S."/>
            <person name="Wang H."/>
            <person name="Wang A."/>
            <person name="Jiang F."/>
            <person name="Liu H."/>
            <person name="Zhao H."/>
            <person name="Xu D."/>
            <person name="Zhang Y."/>
        </authorList>
    </citation>
    <scope>NUCLEOTIDE SEQUENCE [LARGE SCALE GENOMIC DNA]</scope>
    <source>
        <strain evidence="2">cv. Yunnan</strain>
    </source>
</reference>
<proteinExistence type="predicted"/>
<organism evidence="1 2">
    <name type="scientific">Smallanthus sonchifolius</name>
    <dbReference type="NCBI Taxonomy" id="185202"/>
    <lineage>
        <taxon>Eukaryota</taxon>
        <taxon>Viridiplantae</taxon>
        <taxon>Streptophyta</taxon>
        <taxon>Embryophyta</taxon>
        <taxon>Tracheophyta</taxon>
        <taxon>Spermatophyta</taxon>
        <taxon>Magnoliopsida</taxon>
        <taxon>eudicotyledons</taxon>
        <taxon>Gunneridae</taxon>
        <taxon>Pentapetalae</taxon>
        <taxon>asterids</taxon>
        <taxon>campanulids</taxon>
        <taxon>Asterales</taxon>
        <taxon>Asteraceae</taxon>
        <taxon>Asteroideae</taxon>
        <taxon>Heliantheae alliance</taxon>
        <taxon>Millerieae</taxon>
        <taxon>Smallanthus</taxon>
    </lineage>
</organism>
<dbReference type="Proteomes" id="UP001056120">
    <property type="component" value="Linkage Group LG05"/>
</dbReference>
<dbReference type="EMBL" id="CM042022">
    <property type="protein sequence ID" value="KAI3815641.1"/>
    <property type="molecule type" value="Genomic_DNA"/>
</dbReference>
<sequence length="66" mass="7683">MDRKIRTERISYRDAPYRRNFCRGYSQSNLCKNCRRPGHYARECPNTAICRNCGLPGHIASECNAM</sequence>
<keyword evidence="2" id="KW-1185">Reference proteome</keyword>
<protein>
    <submittedName>
        <fullName evidence="1">Uncharacterized protein</fullName>
    </submittedName>
</protein>
<reference evidence="1 2" key="2">
    <citation type="journal article" date="2022" name="Mol. Ecol. Resour.">
        <title>The genomes of chicory, endive, great burdock and yacon provide insights into Asteraceae paleo-polyploidization history and plant inulin production.</title>
        <authorList>
            <person name="Fan W."/>
            <person name="Wang S."/>
            <person name="Wang H."/>
            <person name="Wang A."/>
            <person name="Jiang F."/>
            <person name="Liu H."/>
            <person name="Zhao H."/>
            <person name="Xu D."/>
            <person name="Zhang Y."/>
        </authorList>
    </citation>
    <scope>NUCLEOTIDE SEQUENCE [LARGE SCALE GENOMIC DNA]</scope>
    <source>
        <strain evidence="2">cv. Yunnan</strain>
        <tissue evidence="1">Leaves</tissue>
    </source>
</reference>
<comment type="caution">
    <text evidence="1">The sequence shown here is derived from an EMBL/GenBank/DDBJ whole genome shotgun (WGS) entry which is preliminary data.</text>
</comment>
<gene>
    <name evidence="1" type="ORF">L1987_15318</name>
</gene>
<name>A0ACB9J7G8_9ASTR</name>